<dbReference type="RefSeq" id="WP_014737560.1">
    <property type="nucleotide sequence ID" value="NC_017954.1"/>
</dbReference>
<dbReference type="CDD" id="cd06580">
    <property type="entry name" value="TM_PBP1_transp_TpRbsC_like"/>
    <property type="match status" value="1"/>
</dbReference>
<proteinExistence type="predicted"/>
<evidence type="ECO:0000256" key="1">
    <source>
        <dbReference type="ARBA" id="ARBA00004651"/>
    </source>
</evidence>
<sequence>MFDPSIATLADLIIASGGLFIAFYLMALGHSVVEKSGILNLAIDGTFALTATLAFFMDVYYDNNLLLSFLVPAVVAMLFGLFMSFTLTKFPVSHGAVGLSLMFLMYGLASIIGYGPRIVQASLPNFSPGVALTEEERVAGYLVMLVLGLITYWLIEKTKLGVSIKASGEDPAAAESLGVNVLASRLIAAAIGFAMIGLGGAAYMNFYVRLWDERSIILSGYGWLAFAVALSGGRHPLVVLLTAFVFSILVHSSLQFVAWFNISRELSYSLPFIVAIAAMTIYMATPLRRILAPPKSLGRIYFREERTV</sequence>
<dbReference type="Pfam" id="PF02653">
    <property type="entry name" value="BPD_transp_2"/>
    <property type="match status" value="1"/>
</dbReference>
<keyword evidence="4 6" id="KW-1133">Transmembrane helix</keyword>
<evidence type="ECO:0000256" key="6">
    <source>
        <dbReference type="SAM" id="Phobius"/>
    </source>
</evidence>
<feature type="transmembrane region" description="Helical" evidence="6">
    <location>
        <begin position="266"/>
        <end position="285"/>
    </location>
</feature>
<keyword evidence="3 6" id="KW-0812">Transmembrane</keyword>
<organism evidence="7 8">
    <name type="scientific">Thermogladius calderae (strain DSM 22663 / VKM B-2946 / 1633)</name>
    <dbReference type="NCBI Taxonomy" id="1184251"/>
    <lineage>
        <taxon>Archaea</taxon>
        <taxon>Thermoproteota</taxon>
        <taxon>Thermoprotei</taxon>
        <taxon>Desulfurococcales</taxon>
        <taxon>Desulfurococcaceae</taxon>
        <taxon>Thermogladius</taxon>
    </lineage>
</organism>
<dbReference type="GO" id="GO:0022857">
    <property type="term" value="F:transmembrane transporter activity"/>
    <property type="evidence" value="ECO:0007669"/>
    <property type="project" value="InterPro"/>
</dbReference>
<dbReference type="AlphaFoldDB" id="I3TEX2"/>
<keyword evidence="8" id="KW-1185">Reference proteome</keyword>
<accession>I3TEX2</accession>
<feature type="transmembrane region" description="Helical" evidence="6">
    <location>
        <begin position="186"/>
        <end position="208"/>
    </location>
</feature>
<dbReference type="PANTHER" id="PTHR43370">
    <property type="entry name" value="SUGAR ABC TRANSPORTER INTEGRAL MEMBRANE PROTEIN-RELATED"/>
    <property type="match status" value="1"/>
</dbReference>
<dbReference type="STRING" id="1184251.TCELL_0886"/>
<dbReference type="eggNOG" id="arCOG00261">
    <property type="taxonomic scope" value="Archaea"/>
</dbReference>
<feature type="transmembrane region" description="Helical" evidence="6">
    <location>
        <begin position="237"/>
        <end position="260"/>
    </location>
</feature>
<name>I3TEX2_THEC1</name>
<keyword evidence="5 6" id="KW-0472">Membrane</keyword>
<reference evidence="7 8" key="1">
    <citation type="journal article" date="2012" name="J. Bacteriol.">
        <title>Complete genome sequence of the hyperthermophilic cellulolytic Crenarchaeon 'Thermogladius cellulolyticus' 1633.</title>
        <authorList>
            <person name="Mardanov A.V."/>
            <person name="Kochetkova T.V."/>
            <person name="Beletsky A.V."/>
            <person name="Bonch-Osmolovskaya E.A."/>
            <person name="Ravin N.V."/>
            <person name="Skryabin K.G."/>
        </authorList>
    </citation>
    <scope>NUCLEOTIDE SEQUENCE [LARGE SCALE GENOMIC DNA]</scope>
    <source>
        <strain evidence="8">DSM 22663 / VKM B-2946 / 1633</strain>
    </source>
</reference>
<dbReference type="HOGENOM" id="CLU_040769_1_1_2"/>
<evidence type="ECO:0000313" key="7">
    <source>
        <dbReference type="EMBL" id="AFK51310.1"/>
    </source>
</evidence>
<dbReference type="Proteomes" id="UP000005270">
    <property type="component" value="Chromosome"/>
</dbReference>
<dbReference type="EMBL" id="CP003531">
    <property type="protein sequence ID" value="AFK51310.1"/>
    <property type="molecule type" value="Genomic_DNA"/>
</dbReference>
<feature type="transmembrane region" description="Helical" evidence="6">
    <location>
        <begin position="97"/>
        <end position="118"/>
    </location>
</feature>
<dbReference type="KEGG" id="thg:TCELL_0886"/>
<dbReference type="OrthoDB" id="18903at2157"/>
<evidence type="ECO:0000256" key="4">
    <source>
        <dbReference type="ARBA" id="ARBA00022989"/>
    </source>
</evidence>
<feature type="transmembrane region" description="Helical" evidence="6">
    <location>
        <begin position="138"/>
        <end position="155"/>
    </location>
</feature>
<comment type="subcellular location">
    <subcellularLocation>
        <location evidence="1">Cell membrane</location>
        <topology evidence="1">Multi-pass membrane protein</topology>
    </subcellularLocation>
</comment>
<feature type="transmembrane region" description="Helical" evidence="6">
    <location>
        <begin position="38"/>
        <end position="59"/>
    </location>
</feature>
<evidence type="ECO:0000313" key="8">
    <source>
        <dbReference type="Proteomes" id="UP000005270"/>
    </source>
</evidence>
<protein>
    <submittedName>
        <fullName evidence="7">Inner-membrane translocator</fullName>
    </submittedName>
</protein>
<dbReference type="InterPro" id="IPR001851">
    <property type="entry name" value="ABC_transp_permease"/>
</dbReference>
<evidence type="ECO:0000256" key="3">
    <source>
        <dbReference type="ARBA" id="ARBA00022692"/>
    </source>
</evidence>
<feature type="transmembrane region" description="Helical" evidence="6">
    <location>
        <begin position="214"/>
        <end position="230"/>
    </location>
</feature>
<feature type="transmembrane region" description="Helical" evidence="6">
    <location>
        <begin position="65"/>
        <end position="85"/>
    </location>
</feature>
<dbReference type="GO" id="GO:0005886">
    <property type="term" value="C:plasma membrane"/>
    <property type="evidence" value="ECO:0007669"/>
    <property type="project" value="UniProtKB-SubCell"/>
</dbReference>
<gene>
    <name evidence="7" type="ordered locus">TCELL_0886</name>
</gene>
<keyword evidence="2" id="KW-1003">Cell membrane</keyword>
<dbReference type="PANTHER" id="PTHR43370:SF2">
    <property type="entry name" value="ABC TRANSPORTER PERMEASE PROTEIN"/>
    <property type="match status" value="1"/>
</dbReference>
<dbReference type="InParanoid" id="I3TEX2"/>
<evidence type="ECO:0000256" key="2">
    <source>
        <dbReference type="ARBA" id="ARBA00022475"/>
    </source>
</evidence>
<feature type="transmembrane region" description="Helical" evidence="6">
    <location>
        <begin position="6"/>
        <end position="26"/>
    </location>
</feature>
<dbReference type="GeneID" id="13013203"/>
<evidence type="ECO:0000256" key="5">
    <source>
        <dbReference type="ARBA" id="ARBA00023136"/>
    </source>
</evidence>